<dbReference type="SUPFAM" id="SSF90123">
    <property type="entry name" value="ABC transporter transmembrane region"/>
    <property type="match status" value="1"/>
</dbReference>
<dbReference type="PANTHER" id="PTHR24221">
    <property type="entry name" value="ATP-BINDING CASSETTE SUB-FAMILY B"/>
    <property type="match status" value="1"/>
</dbReference>
<dbReference type="Pfam" id="PF00005">
    <property type="entry name" value="ABC_tran"/>
    <property type="match status" value="1"/>
</dbReference>
<evidence type="ECO:0000259" key="8">
    <source>
        <dbReference type="PROSITE" id="PS50893"/>
    </source>
</evidence>
<dbReference type="CDD" id="cd03228">
    <property type="entry name" value="ABCC_MRP_Like"/>
    <property type="match status" value="1"/>
</dbReference>
<dbReference type="SMART" id="SM00382">
    <property type="entry name" value="AAA"/>
    <property type="match status" value="1"/>
</dbReference>
<dbReference type="GO" id="GO:0016887">
    <property type="term" value="F:ATP hydrolysis activity"/>
    <property type="evidence" value="ECO:0007669"/>
    <property type="project" value="InterPro"/>
</dbReference>
<evidence type="ECO:0000256" key="4">
    <source>
        <dbReference type="ARBA" id="ARBA00022840"/>
    </source>
</evidence>
<keyword evidence="6 7" id="KW-0472">Membrane</keyword>
<evidence type="ECO:0000313" key="10">
    <source>
        <dbReference type="EMBL" id="EHR35080.1"/>
    </source>
</evidence>
<evidence type="ECO:0000259" key="9">
    <source>
        <dbReference type="PROSITE" id="PS50929"/>
    </source>
</evidence>
<feature type="domain" description="ABC transporter" evidence="8">
    <location>
        <begin position="313"/>
        <end position="528"/>
    </location>
</feature>
<dbReference type="PROSITE" id="PS50893">
    <property type="entry name" value="ABC_TRANSPORTER_2"/>
    <property type="match status" value="1"/>
</dbReference>
<dbReference type="Gene3D" id="1.20.1560.10">
    <property type="entry name" value="ABC transporter type 1, transmembrane domain"/>
    <property type="match status" value="1"/>
</dbReference>
<accession>H3NME5</accession>
<feature type="domain" description="ABC transmembrane type-1" evidence="9">
    <location>
        <begin position="13"/>
        <end position="288"/>
    </location>
</feature>
<evidence type="ECO:0000256" key="3">
    <source>
        <dbReference type="ARBA" id="ARBA00022741"/>
    </source>
</evidence>
<dbReference type="InterPro" id="IPR003439">
    <property type="entry name" value="ABC_transporter-like_ATP-bd"/>
</dbReference>
<dbReference type="AlphaFoldDB" id="H3NME5"/>
<name>H3NME5_9FIRM</name>
<dbReference type="HOGENOM" id="CLU_000604_62_6_9"/>
<dbReference type="EMBL" id="AGEI01000013">
    <property type="protein sequence ID" value="EHR35080.1"/>
    <property type="molecule type" value="Genomic_DNA"/>
</dbReference>
<comment type="subcellular location">
    <subcellularLocation>
        <location evidence="1">Cell membrane</location>
        <topology evidence="1">Multi-pass membrane protein</topology>
    </subcellularLocation>
</comment>
<comment type="caution">
    <text evidence="10">The sequence shown here is derived from an EMBL/GenBank/DDBJ whole genome shotgun (WGS) entry which is preliminary data.</text>
</comment>
<dbReference type="Proteomes" id="UP000004191">
    <property type="component" value="Unassembled WGS sequence"/>
</dbReference>
<dbReference type="PANTHER" id="PTHR24221:SF654">
    <property type="entry name" value="ATP-BINDING CASSETTE SUB-FAMILY B MEMBER 6"/>
    <property type="match status" value="1"/>
</dbReference>
<protein>
    <recommendedName>
        <fullName evidence="12">ABC transporter domain-containing protein</fullName>
    </recommendedName>
</protein>
<keyword evidence="11" id="KW-1185">Reference proteome</keyword>
<dbReference type="InterPro" id="IPR011527">
    <property type="entry name" value="ABC1_TM_dom"/>
</dbReference>
<dbReference type="InterPro" id="IPR036640">
    <property type="entry name" value="ABC1_TM_sf"/>
</dbReference>
<evidence type="ECO:0000256" key="7">
    <source>
        <dbReference type="SAM" id="Phobius"/>
    </source>
</evidence>
<evidence type="ECO:0000256" key="5">
    <source>
        <dbReference type="ARBA" id="ARBA00022989"/>
    </source>
</evidence>
<dbReference type="STRING" id="883114.HMPREF9709_00506"/>
<dbReference type="eggNOG" id="COG1132">
    <property type="taxonomic scope" value="Bacteria"/>
</dbReference>
<evidence type="ECO:0000256" key="2">
    <source>
        <dbReference type="ARBA" id="ARBA00022692"/>
    </source>
</evidence>
<dbReference type="InterPro" id="IPR017871">
    <property type="entry name" value="ABC_transporter-like_CS"/>
</dbReference>
<dbReference type="InterPro" id="IPR039421">
    <property type="entry name" value="Type_1_exporter"/>
</dbReference>
<feature type="transmembrane region" description="Helical" evidence="7">
    <location>
        <begin position="12"/>
        <end position="33"/>
    </location>
</feature>
<dbReference type="GeneID" id="96998520"/>
<evidence type="ECO:0000313" key="11">
    <source>
        <dbReference type="Proteomes" id="UP000004191"/>
    </source>
</evidence>
<keyword evidence="3" id="KW-0547">Nucleotide-binding</keyword>
<sequence length="530" mass="60556">MKIINMLNKKILVLYIILAVLMSFDNLVLPMAVENIIKAAESSDVNRLKYVVIISTLTWILSKTLSYLFNRNKHKLSENYQITMKSKLYNAFINLNISPESFQNIIYKDINLIEENYLNSIFGVIVCVFLSSISLVYMFQLDFYLSLVFIIMAIFPVIFSGVFDKKIISLGEIVSINNEKYIKDINENIKGIQILKYYQRKDYFKEKNFTILNNLENSNFKKKELLSRVTMYVLIIYGFSYILPIGYGAYRIIQGKSTVAALMGIYLIADKAISPLTSIASYFNSMKSVKTIKDKLTKTIEQSIELENANIGSEIEDIVTLELNSVGIGYGFELFNISEVISKGEKILLIGDSGSGKSSLFKTLFKEIPLLSGSIRINGMDISKIEKKSLYKKIGYIPQEIIIFDETVKFNVTLGENFSDEEVIYVLNSAGFNRYDLDNFIRKEAGDSGKNLSGGEKARICVARALIRNYNILLIDEFSAALDKNVTKEIRRLLLDMDITIIEIAHHYDKSDIKLFDKIYEIKNKKFLVK</sequence>
<dbReference type="InterPro" id="IPR025662">
    <property type="entry name" value="Sigma_54_int_dom_ATP-bd_1"/>
</dbReference>
<dbReference type="InterPro" id="IPR027417">
    <property type="entry name" value="P-loop_NTPase"/>
</dbReference>
<proteinExistence type="predicted"/>
<feature type="transmembrane region" description="Helical" evidence="7">
    <location>
        <begin position="117"/>
        <end position="137"/>
    </location>
</feature>
<dbReference type="Gene3D" id="3.40.50.300">
    <property type="entry name" value="P-loop containing nucleotide triphosphate hydrolases"/>
    <property type="match status" value="1"/>
</dbReference>
<dbReference type="GO" id="GO:0140359">
    <property type="term" value="F:ABC-type transporter activity"/>
    <property type="evidence" value="ECO:0007669"/>
    <property type="project" value="InterPro"/>
</dbReference>
<dbReference type="PROSITE" id="PS00675">
    <property type="entry name" value="SIGMA54_INTERACT_1"/>
    <property type="match status" value="1"/>
</dbReference>
<feature type="transmembrane region" description="Helical" evidence="7">
    <location>
        <begin position="143"/>
        <end position="163"/>
    </location>
</feature>
<evidence type="ECO:0008006" key="12">
    <source>
        <dbReference type="Google" id="ProtNLM"/>
    </source>
</evidence>
<keyword evidence="5 7" id="KW-1133">Transmembrane helix</keyword>
<gene>
    <name evidence="10" type="ORF">HMPREF9709_00506</name>
</gene>
<evidence type="ECO:0000256" key="1">
    <source>
        <dbReference type="ARBA" id="ARBA00004651"/>
    </source>
</evidence>
<keyword evidence="2 7" id="KW-0812">Transmembrane</keyword>
<dbReference type="InterPro" id="IPR003593">
    <property type="entry name" value="AAA+_ATPase"/>
</dbReference>
<keyword evidence="4" id="KW-0067">ATP-binding</keyword>
<dbReference type="GO" id="GO:0005524">
    <property type="term" value="F:ATP binding"/>
    <property type="evidence" value="ECO:0007669"/>
    <property type="project" value="UniProtKB-KW"/>
</dbReference>
<dbReference type="PROSITE" id="PS00211">
    <property type="entry name" value="ABC_TRANSPORTER_1"/>
    <property type="match status" value="1"/>
</dbReference>
<dbReference type="GO" id="GO:0005886">
    <property type="term" value="C:plasma membrane"/>
    <property type="evidence" value="ECO:0007669"/>
    <property type="project" value="UniProtKB-SubCell"/>
</dbReference>
<dbReference type="PROSITE" id="PS50929">
    <property type="entry name" value="ABC_TM1F"/>
    <property type="match status" value="1"/>
</dbReference>
<dbReference type="RefSeq" id="WP_005397670.1">
    <property type="nucleotide sequence ID" value="NZ_JH601088.1"/>
</dbReference>
<dbReference type="SUPFAM" id="SSF52540">
    <property type="entry name" value="P-loop containing nucleoside triphosphate hydrolases"/>
    <property type="match status" value="1"/>
</dbReference>
<dbReference type="GO" id="GO:0034040">
    <property type="term" value="F:ATPase-coupled lipid transmembrane transporter activity"/>
    <property type="evidence" value="ECO:0007669"/>
    <property type="project" value="TreeGrafter"/>
</dbReference>
<dbReference type="Pfam" id="PF00664">
    <property type="entry name" value="ABC_membrane"/>
    <property type="match status" value="1"/>
</dbReference>
<feature type="transmembrane region" description="Helical" evidence="7">
    <location>
        <begin position="229"/>
        <end position="253"/>
    </location>
</feature>
<organism evidence="10 11">
    <name type="scientific">Helcococcus kunzii ATCC 51366</name>
    <dbReference type="NCBI Taxonomy" id="883114"/>
    <lineage>
        <taxon>Bacteria</taxon>
        <taxon>Bacillati</taxon>
        <taxon>Bacillota</taxon>
        <taxon>Tissierellia</taxon>
        <taxon>Tissierellales</taxon>
        <taxon>Peptoniphilaceae</taxon>
        <taxon>Helcococcus</taxon>
    </lineage>
</organism>
<feature type="transmembrane region" description="Helical" evidence="7">
    <location>
        <begin position="48"/>
        <end position="69"/>
    </location>
</feature>
<reference evidence="10 11" key="1">
    <citation type="submission" date="2012-01" db="EMBL/GenBank/DDBJ databases">
        <title>The Genome Sequence of Helcococcus kunzii ATCC 51366.</title>
        <authorList>
            <consortium name="The Broad Institute Genome Sequencing Platform"/>
            <person name="Earl A."/>
            <person name="Ward D."/>
            <person name="Feldgarden M."/>
            <person name="Gevers D."/>
            <person name="Huys G."/>
            <person name="Young S.K."/>
            <person name="Zeng Q."/>
            <person name="Gargeya S."/>
            <person name="Fitzgerald M."/>
            <person name="Haas B."/>
            <person name="Abouelleil A."/>
            <person name="Alvarado L."/>
            <person name="Arachchi H.M."/>
            <person name="Berlin A."/>
            <person name="Chapman S.B."/>
            <person name="Gearin G."/>
            <person name="Goldberg J."/>
            <person name="Griggs A."/>
            <person name="Gujja S."/>
            <person name="Hansen M."/>
            <person name="Heiman D."/>
            <person name="Howarth C."/>
            <person name="Larimer J."/>
            <person name="Lui A."/>
            <person name="MacDonald P.J.P."/>
            <person name="McCowen C."/>
            <person name="Montmayeur A."/>
            <person name="Murphy C."/>
            <person name="Neiman D."/>
            <person name="Pearson M."/>
            <person name="Priest M."/>
            <person name="Roberts A."/>
            <person name="Saif S."/>
            <person name="Shea T."/>
            <person name="Sisk P."/>
            <person name="Stolte C."/>
            <person name="Sykes S."/>
            <person name="Wortman J."/>
            <person name="Nusbaum C."/>
            <person name="Birren B."/>
        </authorList>
    </citation>
    <scope>NUCLEOTIDE SEQUENCE [LARGE SCALE GENOMIC DNA]</scope>
    <source>
        <strain evidence="10 11">ATCC 51366</strain>
    </source>
</reference>
<dbReference type="OrthoDB" id="9762778at2"/>
<evidence type="ECO:0000256" key="6">
    <source>
        <dbReference type="ARBA" id="ARBA00023136"/>
    </source>
</evidence>